<proteinExistence type="predicted"/>
<dbReference type="Proteomes" id="UP000198597">
    <property type="component" value="Unassembled WGS sequence"/>
</dbReference>
<gene>
    <name evidence="2" type="ORF">SAMN04488529_102432</name>
</gene>
<sequence length="195" mass="22593">MPKFLFVLFITIMIFIISYRVNKKNKTILKLPRTLSIISKITAILCLVIALTMIADILLPKDTFEVQVIKSGNSNTVDFGIYSEDLNEVAYNTLKDNEKVKIEVSKIYDEIKEISLIERSNEVLTFPTVDNYAFLFIIFLFSLPSYIFIRNIFTKITNDFVYYSLSILSLFLGFIGIILIIELFLVHVLHIIERM</sequence>
<evidence type="ECO:0000313" key="2">
    <source>
        <dbReference type="EMBL" id="SDP18477.1"/>
    </source>
</evidence>
<feature type="transmembrane region" description="Helical" evidence="1">
    <location>
        <begin position="132"/>
        <end position="149"/>
    </location>
</feature>
<keyword evidence="1" id="KW-0812">Transmembrane</keyword>
<dbReference type="EMBL" id="FNJM01000002">
    <property type="protein sequence ID" value="SDP18477.1"/>
    <property type="molecule type" value="Genomic_DNA"/>
</dbReference>
<dbReference type="AlphaFoldDB" id="A0A1H0QMB5"/>
<feature type="transmembrane region" description="Helical" evidence="1">
    <location>
        <begin position="34"/>
        <end position="55"/>
    </location>
</feature>
<dbReference type="RefSeq" id="WP_089967377.1">
    <property type="nucleotide sequence ID" value="NZ_FNJM01000002.1"/>
</dbReference>
<keyword evidence="3" id="KW-1185">Reference proteome</keyword>
<keyword evidence="1" id="KW-0472">Membrane</keyword>
<organism evidence="2 3">
    <name type="scientific">Clostridium gasigenes</name>
    <dbReference type="NCBI Taxonomy" id="94869"/>
    <lineage>
        <taxon>Bacteria</taxon>
        <taxon>Bacillati</taxon>
        <taxon>Bacillota</taxon>
        <taxon>Clostridia</taxon>
        <taxon>Eubacteriales</taxon>
        <taxon>Clostridiaceae</taxon>
        <taxon>Clostridium</taxon>
    </lineage>
</organism>
<keyword evidence="1" id="KW-1133">Transmembrane helix</keyword>
<feature type="transmembrane region" description="Helical" evidence="1">
    <location>
        <begin position="161"/>
        <end position="192"/>
    </location>
</feature>
<evidence type="ECO:0000256" key="1">
    <source>
        <dbReference type="SAM" id="Phobius"/>
    </source>
</evidence>
<reference evidence="2 3" key="1">
    <citation type="submission" date="2016-10" db="EMBL/GenBank/DDBJ databases">
        <authorList>
            <person name="de Groot N.N."/>
        </authorList>
    </citation>
    <scope>NUCLEOTIDE SEQUENCE [LARGE SCALE GENOMIC DNA]</scope>
    <source>
        <strain evidence="2 3">DSM 12272</strain>
    </source>
</reference>
<name>A0A1H0QMB5_9CLOT</name>
<accession>A0A1H0QMB5</accession>
<feature type="transmembrane region" description="Helical" evidence="1">
    <location>
        <begin position="6"/>
        <end position="22"/>
    </location>
</feature>
<evidence type="ECO:0000313" key="3">
    <source>
        <dbReference type="Proteomes" id="UP000198597"/>
    </source>
</evidence>
<protein>
    <submittedName>
        <fullName evidence="2">Uncharacterized protein</fullName>
    </submittedName>
</protein>